<dbReference type="Proteomes" id="UP000077266">
    <property type="component" value="Unassembled WGS sequence"/>
</dbReference>
<keyword evidence="3" id="KW-0719">Serine esterase</keyword>
<dbReference type="STRING" id="1314781.A0A165EJX5"/>
<evidence type="ECO:0000313" key="13">
    <source>
        <dbReference type="Proteomes" id="UP000077266"/>
    </source>
</evidence>
<evidence type="ECO:0000256" key="3">
    <source>
        <dbReference type="ARBA" id="ARBA00022487"/>
    </source>
</evidence>
<dbReference type="InParanoid" id="A0A165EJX5"/>
<keyword evidence="6" id="KW-0378">Hydrolase</keyword>
<comment type="subcellular location">
    <subcellularLocation>
        <location evidence="1">Secreted</location>
    </subcellularLocation>
</comment>
<evidence type="ECO:0000256" key="8">
    <source>
        <dbReference type="ARBA" id="ARBA00024511"/>
    </source>
</evidence>
<dbReference type="Pfam" id="PF22244">
    <property type="entry name" value="GCE_fung"/>
    <property type="match status" value="1"/>
</dbReference>
<dbReference type="GO" id="GO:0046274">
    <property type="term" value="P:lignin catabolic process"/>
    <property type="evidence" value="ECO:0007669"/>
    <property type="project" value="UniProtKB-KW"/>
</dbReference>
<evidence type="ECO:0000256" key="9">
    <source>
        <dbReference type="ARBA" id="ARBA00026105"/>
    </source>
</evidence>
<dbReference type="GO" id="GO:0052689">
    <property type="term" value="F:carboxylic ester hydrolase activity"/>
    <property type="evidence" value="ECO:0007669"/>
    <property type="project" value="UniProtKB-KW"/>
</dbReference>
<name>A0A165EJX5_EXIGL</name>
<keyword evidence="4" id="KW-0964">Secreted</keyword>
<dbReference type="EC" id="3.1.1.117" evidence="9"/>
<evidence type="ECO:0000256" key="4">
    <source>
        <dbReference type="ARBA" id="ARBA00022525"/>
    </source>
</evidence>
<dbReference type="OrthoDB" id="3781271at2759"/>
<dbReference type="AlphaFoldDB" id="A0A165EJX5"/>
<organism evidence="12 13">
    <name type="scientific">Exidia glandulosa HHB12029</name>
    <dbReference type="NCBI Taxonomy" id="1314781"/>
    <lineage>
        <taxon>Eukaryota</taxon>
        <taxon>Fungi</taxon>
        <taxon>Dikarya</taxon>
        <taxon>Basidiomycota</taxon>
        <taxon>Agaricomycotina</taxon>
        <taxon>Agaricomycetes</taxon>
        <taxon>Auriculariales</taxon>
        <taxon>Exidiaceae</taxon>
        <taxon>Exidia</taxon>
    </lineage>
</organism>
<dbReference type="SUPFAM" id="SSF53474">
    <property type="entry name" value="alpha/beta-Hydrolases"/>
    <property type="match status" value="1"/>
</dbReference>
<feature type="signal peptide" evidence="10">
    <location>
        <begin position="1"/>
        <end position="18"/>
    </location>
</feature>
<dbReference type="GO" id="GO:0005576">
    <property type="term" value="C:extracellular region"/>
    <property type="evidence" value="ECO:0007669"/>
    <property type="project" value="UniProtKB-SubCell"/>
</dbReference>
<evidence type="ECO:0000256" key="2">
    <source>
        <dbReference type="ARBA" id="ARBA00010092"/>
    </source>
</evidence>
<sequence length="404" mass="41919">MKASLAIALSAAAAVTVATPLSAAKRAACPATPSTANFSDTKLTNPFVFADGTSVTTKEDWACRAAELSALLQDNELGVIPPPPTSLTSALSGNKLTITASNGAPSISFTVTLNMPAGATATSPVPAVIAFGGLSIPLPAGVASIIFDNSGFGEQNDQSSRGVGLFFDLFGSDASAGAMSAWAWGVSRIIDALEQTPESGVDLSRLGVTGCSRNGKGALVAGAFDPRLALVIPQESGSGGAGCWRISDAMFADGVVTQTASEIVQENVWFGLAFNAFANNVTALPVDHHFLPALVAPRGLFVIENTFFDWLGPLSTFGCMSTGQTAFTALGVTDNMGYKAVNHSDHCAFPAAIQPQLTAFFDKFFFGQDTDTSVFSTDGGFIFDKDEWITWETPTLSGSLVQEI</sequence>
<evidence type="ECO:0000256" key="5">
    <source>
        <dbReference type="ARBA" id="ARBA00022729"/>
    </source>
</evidence>
<protein>
    <recommendedName>
        <fullName evidence="9">(4-O-methyl)-D-glucuronate--lignin esterase</fullName>
        <ecNumber evidence="9">3.1.1.117</ecNumber>
    </recommendedName>
</protein>
<comment type="catalytic activity">
    <reaction evidence="8">
        <text>a 4-O-methyl-alpha-D-glucuronosyl ester derivative + H2O = 4-O-methyl-alpha-D-glucuronate derivative + an alcohol + H(+)</text>
        <dbReference type="Rhea" id="RHEA:67452"/>
        <dbReference type="ChEBI" id="CHEBI:15377"/>
        <dbReference type="ChEBI" id="CHEBI:15378"/>
        <dbReference type="ChEBI" id="CHEBI:30879"/>
        <dbReference type="ChEBI" id="CHEBI:171667"/>
        <dbReference type="ChEBI" id="CHEBI:171668"/>
        <dbReference type="EC" id="3.1.1.117"/>
    </reaction>
    <physiologicalReaction direction="left-to-right" evidence="8">
        <dbReference type="Rhea" id="RHEA:67453"/>
    </physiologicalReaction>
</comment>
<evidence type="ECO:0000256" key="10">
    <source>
        <dbReference type="SAM" id="SignalP"/>
    </source>
</evidence>
<feature type="domain" description="4-O-methyl-glucuronoyl methylesterase-like" evidence="11">
    <location>
        <begin position="98"/>
        <end position="331"/>
    </location>
</feature>
<evidence type="ECO:0000313" key="12">
    <source>
        <dbReference type="EMBL" id="KZV87111.1"/>
    </source>
</evidence>
<keyword evidence="13" id="KW-1185">Reference proteome</keyword>
<gene>
    <name evidence="12" type="ORF">EXIGLDRAFT_680237</name>
</gene>
<dbReference type="InterPro" id="IPR029058">
    <property type="entry name" value="AB_hydrolase_fold"/>
</dbReference>
<dbReference type="Gene3D" id="3.40.50.1820">
    <property type="entry name" value="alpha/beta hydrolase"/>
    <property type="match status" value="1"/>
</dbReference>
<dbReference type="InterPro" id="IPR054579">
    <property type="entry name" value="GCE-like_dom"/>
</dbReference>
<comment type="similarity">
    <text evidence="2">Belongs to the carbohydrate esterase 15 (CE15) family.</text>
</comment>
<dbReference type="EMBL" id="KV426135">
    <property type="protein sequence ID" value="KZV87111.1"/>
    <property type="molecule type" value="Genomic_DNA"/>
</dbReference>
<evidence type="ECO:0000259" key="11">
    <source>
        <dbReference type="Pfam" id="PF22244"/>
    </source>
</evidence>
<reference evidence="12 13" key="1">
    <citation type="journal article" date="2016" name="Mol. Biol. Evol.">
        <title>Comparative Genomics of Early-Diverging Mushroom-Forming Fungi Provides Insights into the Origins of Lignocellulose Decay Capabilities.</title>
        <authorList>
            <person name="Nagy L.G."/>
            <person name="Riley R."/>
            <person name="Tritt A."/>
            <person name="Adam C."/>
            <person name="Daum C."/>
            <person name="Floudas D."/>
            <person name="Sun H."/>
            <person name="Yadav J.S."/>
            <person name="Pangilinan J."/>
            <person name="Larsson K.H."/>
            <person name="Matsuura K."/>
            <person name="Barry K."/>
            <person name="Labutti K."/>
            <person name="Kuo R."/>
            <person name="Ohm R.A."/>
            <person name="Bhattacharya S.S."/>
            <person name="Shirouzu T."/>
            <person name="Yoshinaga Y."/>
            <person name="Martin F.M."/>
            <person name="Grigoriev I.V."/>
            <person name="Hibbett D.S."/>
        </authorList>
    </citation>
    <scope>NUCLEOTIDE SEQUENCE [LARGE SCALE GENOMIC DNA]</scope>
    <source>
        <strain evidence="12 13">HHB12029</strain>
    </source>
</reference>
<keyword evidence="7" id="KW-0439">Lignin degradation</keyword>
<evidence type="ECO:0000256" key="1">
    <source>
        <dbReference type="ARBA" id="ARBA00004613"/>
    </source>
</evidence>
<proteinExistence type="inferred from homology"/>
<evidence type="ECO:0000256" key="7">
    <source>
        <dbReference type="ARBA" id="ARBA00023185"/>
    </source>
</evidence>
<dbReference type="ESTHER" id="exigl-a0a165ejx5">
    <property type="family name" value="Glucuronoyl_esterase"/>
</dbReference>
<accession>A0A165EJX5</accession>
<feature type="chain" id="PRO_5007857252" description="(4-O-methyl)-D-glucuronate--lignin esterase" evidence="10">
    <location>
        <begin position="19"/>
        <end position="404"/>
    </location>
</feature>
<evidence type="ECO:0000256" key="6">
    <source>
        <dbReference type="ARBA" id="ARBA00022801"/>
    </source>
</evidence>
<keyword evidence="5 10" id="KW-0732">Signal</keyword>